<evidence type="ECO:0008006" key="3">
    <source>
        <dbReference type="Google" id="ProtNLM"/>
    </source>
</evidence>
<dbReference type="RefSeq" id="WP_076646805.1">
    <property type="nucleotide sequence ID" value="NZ_FTPS01000001.1"/>
</dbReference>
<dbReference type="Proteomes" id="UP000192455">
    <property type="component" value="Unassembled WGS sequence"/>
</dbReference>
<dbReference type="Gene3D" id="3.40.50.300">
    <property type="entry name" value="P-loop containing nucleotide triphosphate hydrolases"/>
    <property type="match status" value="1"/>
</dbReference>
<evidence type="ECO:0000313" key="2">
    <source>
        <dbReference type="Proteomes" id="UP000192455"/>
    </source>
</evidence>
<dbReference type="OrthoDB" id="9777291at2"/>
<evidence type="ECO:0000313" key="1">
    <source>
        <dbReference type="EMBL" id="SIT75889.1"/>
    </source>
</evidence>
<reference evidence="1 2" key="1">
    <citation type="submission" date="2017-01" db="EMBL/GenBank/DDBJ databases">
        <authorList>
            <person name="Mah S.A."/>
            <person name="Swanson W.J."/>
            <person name="Moy G.W."/>
            <person name="Vacquier V.D."/>
        </authorList>
    </citation>
    <scope>NUCLEOTIDE SEQUENCE [LARGE SCALE GENOMIC DNA]</scope>
    <source>
        <strain evidence="1 2">DSM 21219</strain>
    </source>
</reference>
<keyword evidence="2" id="KW-1185">Reference proteome</keyword>
<name>A0A1R3WET4_9RHOB</name>
<dbReference type="STRING" id="515897.SAMN05421849_0403"/>
<sequence length="293" mass="33134">MLYESAGAWRQAANKRVLLFGMSGLGKTHVSQMLRDSGDWFHYSIDYRIGTRYMGEYITDNAKIEAMKVPFLRQLLMTDSIYIGSNISFHNLTPVAAYLGKPGDPARGGLPIGEYRRRQEQFRTAEIHALLDTEYFIDRAQRLYDYPHFVCDTGGSICEWVDPADPDDPVLTELSRHALLVWIKGDAAHTQELVRRFDKAPKPMSYQPQFLSQVWEAYLEESGCTETGVDPDQFIRWTYAKALAHRQPRYEAMARNWGVTVTADAVSALRDAADFEALVADAISARGQTPPEG</sequence>
<organism evidence="1 2">
    <name type="scientific">Pontibaca methylaminivorans</name>
    <dbReference type="NCBI Taxonomy" id="515897"/>
    <lineage>
        <taxon>Bacteria</taxon>
        <taxon>Pseudomonadati</taxon>
        <taxon>Pseudomonadota</taxon>
        <taxon>Alphaproteobacteria</taxon>
        <taxon>Rhodobacterales</taxon>
        <taxon>Roseobacteraceae</taxon>
        <taxon>Pontibaca</taxon>
    </lineage>
</organism>
<dbReference type="InterPro" id="IPR027417">
    <property type="entry name" value="P-loop_NTPase"/>
</dbReference>
<proteinExistence type="predicted"/>
<protein>
    <recommendedName>
        <fullName evidence="3">ATPase</fullName>
    </recommendedName>
</protein>
<dbReference type="SUPFAM" id="SSF52540">
    <property type="entry name" value="P-loop containing nucleoside triphosphate hydrolases"/>
    <property type="match status" value="1"/>
</dbReference>
<dbReference type="EMBL" id="FTPS01000001">
    <property type="protein sequence ID" value="SIT75889.1"/>
    <property type="molecule type" value="Genomic_DNA"/>
</dbReference>
<dbReference type="AlphaFoldDB" id="A0A1R3WET4"/>
<accession>A0A1R3WET4</accession>
<gene>
    <name evidence="1" type="ORF">SAMN05421849_0403</name>
</gene>